<feature type="transmembrane region" description="Helical" evidence="7">
    <location>
        <begin position="9"/>
        <end position="27"/>
    </location>
</feature>
<dbReference type="PROSITE" id="PS50928">
    <property type="entry name" value="ABC_TM1"/>
    <property type="match status" value="1"/>
</dbReference>
<dbReference type="Gene3D" id="1.10.3720.10">
    <property type="entry name" value="MetI-like"/>
    <property type="match status" value="1"/>
</dbReference>
<evidence type="ECO:0000256" key="4">
    <source>
        <dbReference type="ARBA" id="ARBA00022692"/>
    </source>
</evidence>
<dbReference type="CDD" id="cd06261">
    <property type="entry name" value="TM_PBP2"/>
    <property type="match status" value="1"/>
</dbReference>
<dbReference type="AlphaFoldDB" id="A0A8B4QBW3"/>
<feature type="transmembrane region" description="Helical" evidence="7">
    <location>
        <begin position="287"/>
        <end position="313"/>
    </location>
</feature>
<evidence type="ECO:0000256" key="5">
    <source>
        <dbReference type="ARBA" id="ARBA00022989"/>
    </source>
</evidence>
<dbReference type="GO" id="GO:0005886">
    <property type="term" value="C:plasma membrane"/>
    <property type="evidence" value="ECO:0007669"/>
    <property type="project" value="UniProtKB-SubCell"/>
</dbReference>
<evidence type="ECO:0000256" key="6">
    <source>
        <dbReference type="ARBA" id="ARBA00023136"/>
    </source>
</evidence>
<evidence type="ECO:0000313" key="12">
    <source>
        <dbReference type="Proteomes" id="UP000294641"/>
    </source>
</evidence>
<name>A0A8B4QBW3_9BACL</name>
<dbReference type="NCBIfam" id="NF045472">
    <property type="entry name" value="Opp4B"/>
    <property type="match status" value="1"/>
</dbReference>
<evidence type="ECO:0000256" key="2">
    <source>
        <dbReference type="ARBA" id="ARBA00022448"/>
    </source>
</evidence>
<keyword evidence="12" id="KW-1185">Reference proteome</keyword>
<evidence type="ECO:0000256" key="3">
    <source>
        <dbReference type="ARBA" id="ARBA00022475"/>
    </source>
</evidence>
<keyword evidence="5 7" id="KW-1133">Transmembrane helix</keyword>
<comment type="caution">
    <text evidence="9">The sequence shown here is derived from an EMBL/GenBank/DDBJ whole genome shotgun (WGS) entry which is preliminary data.</text>
</comment>
<dbReference type="Proteomes" id="UP000254330">
    <property type="component" value="Unassembled WGS sequence"/>
</dbReference>
<dbReference type="OrthoDB" id="401349at2"/>
<dbReference type="Proteomes" id="UP000294641">
    <property type="component" value="Unassembled WGS sequence"/>
</dbReference>
<dbReference type="EMBL" id="SNZG01000008">
    <property type="protein sequence ID" value="TDR40514.1"/>
    <property type="molecule type" value="Genomic_DNA"/>
</dbReference>
<feature type="transmembrane region" description="Helical" evidence="7">
    <location>
        <begin position="242"/>
        <end position="267"/>
    </location>
</feature>
<evidence type="ECO:0000313" key="9">
    <source>
        <dbReference type="EMBL" id="STX10253.1"/>
    </source>
</evidence>
<keyword evidence="3" id="KW-1003">Cell membrane</keyword>
<sequence>MWKTILRRVLLMIPQLIVLSLLIFWLAKLMPGDPFTGLITPETDPHRIEELREMAGLNDPWYVQYWHWITGAVQGDFGDSYAFKDSVSSLIGDRALNTLWLSLFSVILLYLIAIPLGIYAGRYQGTWFDKGTVLYSFISYAIPTFVLGLLFLFFFGYKLDWFPTSGTVDVKYEAGTWDYFWNKVYHLILPGITFALLGTTTVIQYLRSEVIDSKTQDYVKTARSKGVPMKKIYSKHIFRNSLLPIAAFIGFTITGLLGGSIFIETIFGYPGMGQLFIQSLGQRDYSVITALVLLFGFLALLGSLISDIVMSIVDPRIRIDN</sequence>
<feature type="transmembrane region" description="Helical" evidence="7">
    <location>
        <begin position="184"/>
        <end position="206"/>
    </location>
</feature>
<dbReference type="SUPFAM" id="SSF161098">
    <property type="entry name" value="MetI-like"/>
    <property type="match status" value="1"/>
</dbReference>
<reference evidence="9 11" key="1">
    <citation type="submission" date="2018-06" db="EMBL/GenBank/DDBJ databases">
        <authorList>
            <consortium name="Pathogen Informatics"/>
            <person name="Doyle S."/>
        </authorList>
    </citation>
    <scope>NUCLEOTIDE SEQUENCE [LARGE SCALE GENOMIC DNA]</scope>
    <source>
        <strain evidence="9 11">NCTC10597</strain>
    </source>
</reference>
<evidence type="ECO:0000313" key="10">
    <source>
        <dbReference type="EMBL" id="TDR40514.1"/>
    </source>
</evidence>
<dbReference type="RefSeq" id="WP_109349007.1">
    <property type="nucleotide sequence ID" value="NZ_BJUE01000004.1"/>
</dbReference>
<feature type="transmembrane region" description="Helical" evidence="7">
    <location>
        <begin position="133"/>
        <end position="157"/>
    </location>
</feature>
<dbReference type="PANTHER" id="PTHR43163:SF6">
    <property type="entry name" value="DIPEPTIDE TRANSPORT SYSTEM PERMEASE PROTEIN DPPB-RELATED"/>
    <property type="match status" value="1"/>
</dbReference>
<organism evidence="9 11">
    <name type="scientific">Kurthia zopfii</name>
    <dbReference type="NCBI Taxonomy" id="1650"/>
    <lineage>
        <taxon>Bacteria</taxon>
        <taxon>Bacillati</taxon>
        <taxon>Bacillota</taxon>
        <taxon>Bacilli</taxon>
        <taxon>Bacillales</taxon>
        <taxon>Caryophanaceae</taxon>
        <taxon>Kurthia</taxon>
    </lineage>
</organism>
<dbReference type="GO" id="GO:0055085">
    <property type="term" value="P:transmembrane transport"/>
    <property type="evidence" value="ECO:0007669"/>
    <property type="project" value="InterPro"/>
</dbReference>
<keyword evidence="2 7" id="KW-0813">Transport</keyword>
<evidence type="ECO:0000313" key="11">
    <source>
        <dbReference type="Proteomes" id="UP000254330"/>
    </source>
</evidence>
<evidence type="ECO:0000256" key="1">
    <source>
        <dbReference type="ARBA" id="ARBA00004651"/>
    </source>
</evidence>
<evidence type="ECO:0000259" key="8">
    <source>
        <dbReference type="PROSITE" id="PS50928"/>
    </source>
</evidence>
<proteinExistence type="inferred from homology"/>
<comment type="similarity">
    <text evidence="7">Belongs to the binding-protein-dependent transport system permease family.</text>
</comment>
<keyword evidence="4 7" id="KW-0812">Transmembrane</keyword>
<dbReference type="EMBL" id="UGNP01000001">
    <property type="protein sequence ID" value="STX10253.1"/>
    <property type="molecule type" value="Genomic_DNA"/>
</dbReference>
<protein>
    <submittedName>
        <fullName evidence="9">Glutathione transport system permease protein gsiC</fullName>
    </submittedName>
    <submittedName>
        <fullName evidence="10">Peptide/nickel transport system permease protein</fullName>
    </submittedName>
</protein>
<dbReference type="InterPro" id="IPR045621">
    <property type="entry name" value="BPD_transp_1_N"/>
</dbReference>
<dbReference type="PANTHER" id="PTHR43163">
    <property type="entry name" value="DIPEPTIDE TRANSPORT SYSTEM PERMEASE PROTEIN DPPB-RELATED"/>
    <property type="match status" value="1"/>
</dbReference>
<dbReference type="Pfam" id="PF00528">
    <property type="entry name" value="BPD_transp_1"/>
    <property type="match status" value="1"/>
</dbReference>
<reference evidence="10 12" key="2">
    <citation type="submission" date="2019-03" db="EMBL/GenBank/DDBJ databases">
        <title>Genomic Encyclopedia of Type Strains, Phase IV (KMG-IV): sequencing the most valuable type-strain genomes for metagenomic binning, comparative biology and taxonomic classification.</title>
        <authorList>
            <person name="Goeker M."/>
        </authorList>
    </citation>
    <scope>NUCLEOTIDE SEQUENCE [LARGE SCALE GENOMIC DNA]</scope>
    <source>
        <strain evidence="10 12">DSM 20580</strain>
    </source>
</reference>
<comment type="subcellular location">
    <subcellularLocation>
        <location evidence="1 7">Cell membrane</location>
        <topology evidence="1 7">Multi-pass membrane protein</topology>
    </subcellularLocation>
</comment>
<accession>A0A8B4QBW3</accession>
<dbReference type="InterPro" id="IPR035906">
    <property type="entry name" value="MetI-like_sf"/>
</dbReference>
<keyword evidence="6 7" id="KW-0472">Membrane</keyword>
<dbReference type="InterPro" id="IPR000515">
    <property type="entry name" value="MetI-like"/>
</dbReference>
<feature type="transmembrane region" description="Helical" evidence="7">
    <location>
        <begin position="99"/>
        <end position="121"/>
    </location>
</feature>
<evidence type="ECO:0000256" key="7">
    <source>
        <dbReference type="RuleBase" id="RU363032"/>
    </source>
</evidence>
<dbReference type="Pfam" id="PF19300">
    <property type="entry name" value="BPD_transp_1_N"/>
    <property type="match status" value="1"/>
</dbReference>
<gene>
    <name evidence="9" type="primary">gsiC</name>
    <name evidence="10" type="ORF">DFR61_10825</name>
    <name evidence="9" type="ORF">NCTC10597_01970</name>
</gene>
<feature type="domain" description="ABC transmembrane type-1" evidence="8">
    <location>
        <begin position="95"/>
        <end position="306"/>
    </location>
</feature>